<dbReference type="SUPFAM" id="SSF81324">
    <property type="entry name" value="Voltage-gated potassium channels"/>
    <property type="match status" value="1"/>
</dbReference>
<dbReference type="PANTHER" id="PTHR10037:SF62">
    <property type="entry name" value="SODIUM CHANNEL PROTEIN 60E"/>
    <property type="match status" value="1"/>
</dbReference>
<dbReference type="AlphaFoldDB" id="A0A7S1FKU2"/>
<dbReference type="InterPro" id="IPR027359">
    <property type="entry name" value="Volt_channel_dom_sf"/>
</dbReference>
<protein>
    <recommendedName>
        <fullName evidence="6">EF-hand domain-containing protein</fullName>
    </recommendedName>
</protein>
<dbReference type="Gene3D" id="1.10.238.10">
    <property type="entry name" value="EF-hand"/>
    <property type="match status" value="1"/>
</dbReference>
<gene>
    <name evidence="7" type="ORF">NSCI0253_LOCUS46791</name>
</gene>
<feature type="transmembrane region" description="Helical" evidence="5">
    <location>
        <begin position="461"/>
        <end position="484"/>
    </location>
</feature>
<dbReference type="InterPro" id="IPR011992">
    <property type="entry name" value="EF-hand-dom_pair"/>
</dbReference>
<feature type="transmembrane region" description="Helical" evidence="5">
    <location>
        <begin position="496"/>
        <end position="521"/>
    </location>
</feature>
<evidence type="ECO:0000256" key="2">
    <source>
        <dbReference type="ARBA" id="ARBA00022692"/>
    </source>
</evidence>
<reference evidence="7" key="1">
    <citation type="submission" date="2021-01" db="EMBL/GenBank/DDBJ databases">
        <authorList>
            <person name="Corre E."/>
            <person name="Pelletier E."/>
            <person name="Niang G."/>
            <person name="Scheremetjew M."/>
            <person name="Finn R."/>
            <person name="Kale V."/>
            <person name="Holt S."/>
            <person name="Cochrane G."/>
            <person name="Meng A."/>
            <person name="Brown T."/>
            <person name="Cohen L."/>
        </authorList>
    </citation>
    <scope>NUCLEOTIDE SEQUENCE</scope>
</reference>
<keyword evidence="3 5" id="KW-1133">Transmembrane helix</keyword>
<dbReference type="InterPro" id="IPR043203">
    <property type="entry name" value="VGCC_Ca_Na"/>
</dbReference>
<dbReference type="EMBL" id="HBFQ01065855">
    <property type="protein sequence ID" value="CAD8872434.1"/>
    <property type="molecule type" value="Transcribed_RNA"/>
</dbReference>
<evidence type="ECO:0000256" key="1">
    <source>
        <dbReference type="ARBA" id="ARBA00004141"/>
    </source>
</evidence>
<evidence type="ECO:0000256" key="3">
    <source>
        <dbReference type="ARBA" id="ARBA00022989"/>
    </source>
</evidence>
<sequence length="668" mass="74989">MDLGTTTEVNLVMLGEDTGALGDGEVILESALRDKDLPLSIPLSSNDIFLHALPLVMEKQDSLHAQKTTLLHILNESLGSLSNLVEAHAEEQKTQQAKLRRCLDCSKLKLSDAVRGLGGVGSELGHVVPPTPATNSLSESRISALPAEFSPKCSVMPQSHGDQVGPIVIGRSSRKSRVIFGTRAQNRASSRERLSEIGGKHDKRNRGTVDSHTSDWVRRAYRTSLMKLKVDLRNSGSNRSLWMQICSSCSGVSRSISRRRCNFTRLGVLVRRPWYQCAISMLVVLNCVAIGQVSDYTVQAVLRNHYEGTSNEQRPIHMDIMDAFFVIAFAMELTLRVLASEGEFLVGPQWRWNMFDTLITLSSGVELAFTHAPINFTYLRVVRVTTLFRSFRVFHFFRLAPFIRSLRLMLLAISTSLVPFIWAVCILLILVFISSVIFVNGVAEYVRDAEVGDSLVDDMQAFFGSMPMSLLSLFMTISGGVDWWEVGFLLSKISTVYLLTFLCFLSVSMLAVMNVITGIFVKEALESAEKDRDLQLQLELEENRYLLLKLHSFFQDMDASDTGRVTLQQFEGYLAIDDVRILFQQIGLEVSDAVSFFKILDVDGSEELSIEEFVMGCMRFKGKASRLDFEVALLESKRIMVRLGKAQEVFLEWLRRIDNNVCVLLQTQ</sequence>
<dbReference type="GO" id="GO:0001518">
    <property type="term" value="C:voltage-gated sodium channel complex"/>
    <property type="evidence" value="ECO:0007669"/>
    <property type="project" value="TreeGrafter"/>
</dbReference>
<evidence type="ECO:0000256" key="4">
    <source>
        <dbReference type="ARBA" id="ARBA00023136"/>
    </source>
</evidence>
<accession>A0A7S1FKU2</accession>
<dbReference type="GO" id="GO:0005509">
    <property type="term" value="F:calcium ion binding"/>
    <property type="evidence" value="ECO:0007669"/>
    <property type="project" value="InterPro"/>
</dbReference>
<dbReference type="Gene3D" id="1.10.287.70">
    <property type="match status" value="1"/>
</dbReference>
<keyword evidence="4 5" id="KW-0472">Membrane</keyword>
<dbReference type="SUPFAM" id="SSF47473">
    <property type="entry name" value="EF-hand"/>
    <property type="match status" value="1"/>
</dbReference>
<feature type="transmembrane region" description="Helical" evidence="5">
    <location>
        <begin position="420"/>
        <end position="440"/>
    </location>
</feature>
<organism evidence="7">
    <name type="scientific">Noctiluca scintillans</name>
    <name type="common">Sea sparkle</name>
    <name type="synonym">Red tide dinoflagellate</name>
    <dbReference type="NCBI Taxonomy" id="2966"/>
    <lineage>
        <taxon>Eukaryota</taxon>
        <taxon>Sar</taxon>
        <taxon>Alveolata</taxon>
        <taxon>Dinophyceae</taxon>
        <taxon>Noctilucales</taxon>
        <taxon>Noctilucaceae</taxon>
        <taxon>Noctiluca</taxon>
    </lineage>
</organism>
<proteinExistence type="predicted"/>
<comment type="subcellular location">
    <subcellularLocation>
        <location evidence="1">Membrane</location>
        <topology evidence="1">Multi-pass membrane protein</topology>
    </subcellularLocation>
</comment>
<dbReference type="InterPro" id="IPR005821">
    <property type="entry name" value="Ion_trans_dom"/>
</dbReference>
<dbReference type="Pfam" id="PF00520">
    <property type="entry name" value="Ion_trans"/>
    <property type="match status" value="1"/>
</dbReference>
<feature type="domain" description="EF-hand" evidence="6">
    <location>
        <begin position="588"/>
        <end position="623"/>
    </location>
</feature>
<dbReference type="InterPro" id="IPR002048">
    <property type="entry name" value="EF_hand_dom"/>
</dbReference>
<keyword evidence="2 5" id="KW-0812">Transmembrane</keyword>
<dbReference type="GO" id="GO:0005248">
    <property type="term" value="F:voltage-gated sodium channel activity"/>
    <property type="evidence" value="ECO:0007669"/>
    <property type="project" value="TreeGrafter"/>
</dbReference>
<dbReference type="PANTHER" id="PTHR10037">
    <property type="entry name" value="VOLTAGE-GATED CATION CHANNEL CALCIUM AND SODIUM"/>
    <property type="match status" value="1"/>
</dbReference>
<evidence type="ECO:0000313" key="7">
    <source>
        <dbReference type="EMBL" id="CAD8872434.1"/>
    </source>
</evidence>
<dbReference type="PROSITE" id="PS50222">
    <property type="entry name" value="EF_HAND_2"/>
    <property type="match status" value="1"/>
</dbReference>
<evidence type="ECO:0000256" key="5">
    <source>
        <dbReference type="SAM" id="Phobius"/>
    </source>
</evidence>
<dbReference type="Gene3D" id="1.20.120.350">
    <property type="entry name" value="Voltage-gated potassium channels. Chain C"/>
    <property type="match status" value="1"/>
</dbReference>
<name>A0A7S1FKU2_NOCSC</name>
<evidence type="ECO:0000259" key="6">
    <source>
        <dbReference type="PROSITE" id="PS50222"/>
    </source>
</evidence>